<comment type="caution">
    <text evidence="5">The sequence shown here is derived from an EMBL/GenBank/DDBJ whole genome shotgun (WGS) entry which is preliminary data.</text>
</comment>
<dbReference type="Gene3D" id="2.40.160.210">
    <property type="entry name" value="Acyl-CoA thioesterase, double hotdog domain"/>
    <property type="match status" value="1"/>
</dbReference>
<dbReference type="CDD" id="cd03444">
    <property type="entry name" value="Thioesterase_II_repeat1"/>
    <property type="match status" value="1"/>
</dbReference>
<dbReference type="InterPro" id="IPR049450">
    <property type="entry name" value="ACOT8-like_C"/>
</dbReference>
<comment type="similarity">
    <text evidence="1">Belongs to the C/M/P thioester hydrolase family.</text>
</comment>
<dbReference type="CDD" id="cd03445">
    <property type="entry name" value="Thioesterase_II_repeat2"/>
    <property type="match status" value="1"/>
</dbReference>
<keyword evidence="6" id="KW-1185">Reference proteome</keyword>
<dbReference type="InterPro" id="IPR003703">
    <property type="entry name" value="Acyl_CoA_thio"/>
</dbReference>
<organism evidence="5 6">
    <name type="scientific">Candolleomyces eurysporus</name>
    <dbReference type="NCBI Taxonomy" id="2828524"/>
    <lineage>
        <taxon>Eukaryota</taxon>
        <taxon>Fungi</taxon>
        <taxon>Dikarya</taxon>
        <taxon>Basidiomycota</taxon>
        <taxon>Agaricomycotina</taxon>
        <taxon>Agaricomycetes</taxon>
        <taxon>Agaricomycetidae</taxon>
        <taxon>Agaricales</taxon>
        <taxon>Agaricineae</taxon>
        <taxon>Psathyrellaceae</taxon>
        <taxon>Candolleomyces</taxon>
    </lineage>
</organism>
<accession>A0A9W8J610</accession>
<dbReference type="GO" id="GO:0005782">
    <property type="term" value="C:peroxisomal matrix"/>
    <property type="evidence" value="ECO:0007669"/>
    <property type="project" value="UniProtKB-SubCell"/>
</dbReference>
<reference evidence="5" key="1">
    <citation type="submission" date="2022-06" db="EMBL/GenBank/DDBJ databases">
        <title>Genome Sequence of Candolleomyces eurysporus.</title>
        <authorList>
            <person name="Buettner E."/>
        </authorList>
    </citation>
    <scope>NUCLEOTIDE SEQUENCE</scope>
    <source>
        <strain evidence="5">VTCC 930004</strain>
    </source>
</reference>
<gene>
    <name evidence="5" type="ORF">H1R20_g8182</name>
</gene>
<dbReference type="Proteomes" id="UP001140091">
    <property type="component" value="Unassembled WGS sequence"/>
</dbReference>
<feature type="non-terminal residue" evidence="5">
    <location>
        <position position="332"/>
    </location>
</feature>
<protein>
    <recommendedName>
        <fullName evidence="7">Thioesterase/thiol ester dehydrase-isomerase</fullName>
    </recommendedName>
</protein>
<dbReference type="InterPro" id="IPR042171">
    <property type="entry name" value="Acyl-CoA_hotdog"/>
</dbReference>
<dbReference type="PANTHER" id="PTHR11066">
    <property type="entry name" value="ACYL-COA THIOESTERASE"/>
    <property type="match status" value="1"/>
</dbReference>
<sequence length="332" mass="37458">MAETNQVEHTQISTSLEVERIDKNLFRSKSLWLPLRARGVFGGQVISQAVVSATNCVDPAFALHSLHCYFLLSASPATPIIYNVERVRDGKSYVTRAVKAVQNGRIIFIMICSFQKPEPWQPQQQWPMPKVPKPDDCELQEVRYARVLENKDISQDSKDFFQALHYERSRSPVAIKVAAEHDLSVDGVVRYMYWMRARSIPKYEAPFQKASPRFLRVGTCADWQNSASWPTHPTFSLAARTLGLRRDGNPGSRLTMTSTVDHTLWFYSNDFDFAEWLLYVIESPRAGSGRGVVHGRIYTQDGTLVAVAAQEGVVRADVRGPVAEEKKPAAKL</sequence>
<dbReference type="Pfam" id="PF13622">
    <property type="entry name" value="4HBT_3"/>
    <property type="match status" value="1"/>
</dbReference>
<proteinExistence type="inferred from homology"/>
<evidence type="ECO:0000313" key="5">
    <source>
        <dbReference type="EMBL" id="KAJ2928887.1"/>
    </source>
</evidence>
<dbReference type="InterPro" id="IPR049449">
    <property type="entry name" value="TesB_ACOT8-like_N"/>
</dbReference>
<dbReference type="GO" id="GO:0006637">
    <property type="term" value="P:acyl-CoA metabolic process"/>
    <property type="evidence" value="ECO:0007669"/>
    <property type="project" value="InterPro"/>
</dbReference>
<name>A0A9W8J610_9AGAR</name>
<dbReference type="GO" id="GO:0047617">
    <property type="term" value="F:fatty acyl-CoA hydrolase activity"/>
    <property type="evidence" value="ECO:0007669"/>
    <property type="project" value="InterPro"/>
</dbReference>
<dbReference type="OrthoDB" id="68328at2759"/>
<dbReference type="GO" id="GO:0009062">
    <property type="term" value="P:fatty acid catabolic process"/>
    <property type="evidence" value="ECO:0007669"/>
    <property type="project" value="TreeGrafter"/>
</dbReference>
<feature type="domain" description="Acyl-CoA thioesterase-like C-terminal" evidence="4">
    <location>
        <begin position="158"/>
        <end position="314"/>
    </location>
</feature>
<dbReference type="Pfam" id="PF20789">
    <property type="entry name" value="4HBT_3C"/>
    <property type="match status" value="1"/>
</dbReference>
<evidence type="ECO:0000256" key="1">
    <source>
        <dbReference type="ARBA" id="ARBA00006538"/>
    </source>
</evidence>
<evidence type="ECO:0000259" key="3">
    <source>
        <dbReference type="Pfam" id="PF13622"/>
    </source>
</evidence>
<feature type="domain" description="Acyl-CoA thioesterase-like N-terminal HotDog" evidence="3">
    <location>
        <begin position="37"/>
        <end position="115"/>
    </location>
</feature>
<dbReference type="SUPFAM" id="SSF54637">
    <property type="entry name" value="Thioesterase/thiol ester dehydrase-isomerase"/>
    <property type="match status" value="2"/>
</dbReference>
<evidence type="ECO:0008006" key="7">
    <source>
        <dbReference type="Google" id="ProtNLM"/>
    </source>
</evidence>
<keyword evidence="2" id="KW-0378">Hydrolase</keyword>
<evidence type="ECO:0000313" key="6">
    <source>
        <dbReference type="Proteomes" id="UP001140091"/>
    </source>
</evidence>
<dbReference type="AlphaFoldDB" id="A0A9W8J610"/>
<evidence type="ECO:0000256" key="2">
    <source>
        <dbReference type="ARBA" id="ARBA00022801"/>
    </source>
</evidence>
<dbReference type="InterPro" id="IPR029069">
    <property type="entry name" value="HotDog_dom_sf"/>
</dbReference>
<dbReference type="EMBL" id="JANBPK010000919">
    <property type="protein sequence ID" value="KAJ2928887.1"/>
    <property type="molecule type" value="Genomic_DNA"/>
</dbReference>
<dbReference type="PANTHER" id="PTHR11066:SF34">
    <property type="entry name" value="ACYL-COENZYME A THIOESTERASE 8"/>
    <property type="match status" value="1"/>
</dbReference>
<evidence type="ECO:0000259" key="4">
    <source>
        <dbReference type="Pfam" id="PF20789"/>
    </source>
</evidence>